<evidence type="ECO:0000313" key="3">
    <source>
        <dbReference type="Proteomes" id="UP000886520"/>
    </source>
</evidence>
<dbReference type="Proteomes" id="UP000886520">
    <property type="component" value="Chromosome 17"/>
</dbReference>
<protein>
    <submittedName>
        <fullName evidence="2">Uncharacterized protein</fullName>
    </submittedName>
</protein>
<feature type="compositionally biased region" description="Basic and acidic residues" evidence="1">
    <location>
        <begin position="80"/>
        <end position="94"/>
    </location>
</feature>
<feature type="region of interest" description="Disordered" evidence="1">
    <location>
        <begin position="74"/>
        <end position="94"/>
    </location>
</feature>
<name>A0A9D4Z9Y2_ADICA</name>
<dbReference type="EMBL" id="JABFUD020000017">
    <property type="protein sequence ID" value="KAI5067703.1"/>
    <property type="molecule type" value="Genomic_DNA"/>
</dbReference>
<comment type="caution">
    <text evidence="2">The sequence shown here is derived from an EMBL/GenBank/DDBJ whole genome shotgun (WGS) entry which is preliminary data.</text>
</comment>
<keyword evidence="3" id="KW-1185">Reference proteome</keyword>
<evidence type="ECO:0000256" key="1">
    <source>
        <dbReference type="SAM" id="MobiDB-lite"/>
    </source>
</evidence>
<reference evidence="2" key="1">
    <citation type="submission" date="2021-01" db="EMBL/GenBank/DDBJ databases">
        <title>Adiantum capillus-veneris genome.</title>
        <authorList>
            <person name="Fang Y."/>
            <person name="Liao Q."/>
        </authorList>
    </citation>
    <scope>NUCLEOTIDE SEQUENCE</scope>
    <source>
        <strain evidence="2">H3</strain>
        <tissue evidence="2">Leaf</tissue>
    </source>
</reference>
<organism evidence="2 3">
    <name type="scientific">Adiantum capillus-veneris</name>
    <name type="common">Maidenhair fern</name>
    <dbReference type="NCBI Taxonomy" id="13818"/>
    <lineage>
        <taxon>Eukaryota</taxon>
        <taxon>Viridiplantae</taxon>
        <taxon>Streptophyta</taxon>
        <taxon>Embryophyta</taxon>
        <taxon>Tracheophyta</taxon>
        <taxon>Polypodiopsida</taxon>
        <taxon>Polypodiidae</taxon>
        <taxon>Polypodiales</taxon>
        <taxon>Pteridineae</taxon>
        <taxon>Pteridaceae</taxon>
        <taxon>Vittarioideae</taxon>
        <taxon>Adiantum</taxon>
    </lineage>
</organism>
<dbReference type="AlphaFoldDB" id="A0A9D4Z9Y2"/>
<accession>A0A9D4Z9Y2</accession>
<evidence type="ECO:0000313" key="2">
    <source>
        <dbReference type="EMBL" id="KAI5067703.1"/>
    </source>
</evidence>
<sequence length="124" mass="13473">MKGGRRMKEGGKRETLVLSTVPFSVVGIIGKKVALDSIHILLQAQDLLLGIQGKVSNLHLRLARGIVHNTKSTDGLGRWHARDGQKGQEHKSEDHLLGDCHPQLLSAGNVGTKLLAYLHSTKKS</sequence>
<proteinExistence type="predicted"/>
<gene>
    <name evidence="2" type="ORF">GOP47_0018231</name>
</gene>